<name>A0A852ZX39_9ACTN</name>
<evidence type="ECO:0000313" key="4">
    <source>
        <dbReference type="Proteomes" id="UP000567795"/>
    </source>
</evidence>
<dbReference type="AlphaFoldDB" id="A0A852ZX39"/>
<dbReference type="Pfam" id="PF13560">
    <property type="entry name" value="HTH_31"/>
    <property type="match status" value="1"/>
</dbReference>
<keyword evidence="4" id="KW-1185">Reference proteome</keyword>
<sequence>MANHGTAPAADRPHASNGSTARRNGLRDFLRTRRARLSPEDVGMPAAGRRRTPGLRREEVAVLAGVGVSWYTWLEQGRDINVSAEVLDAVARALRLSEPERQHLYRLAGLNPPQVRPAAPRLPVEPSLQRLLDGWSPKPAYVLDRHWYFIATNAAAREIFGLTSRDHNCLIAFFTNDRYRGAVRNWAEMAPQVVGQFRHDAGRHPDDPAFARLAERVSAVSPEFAELWARHDVSPVAQGIKALRHPEAGELTFEYTSLPLPHRPDDRLLLHNPAPGTGTAARLERWMAAVETARPDASPAGERAEAG</sequence>
<evidence type="ECO:0000259" key="2">
    <source>
        <dbReference type="SMART" id="SM00530"/>
    </source>
</evidence>
<feature type="region of interest" description="Disordered" evidence="1">
    <location>
        <begin position="1"/>
        <end position="51"/>
    </location>
</feature>
<gene>
    <name evidence="3" type="ORF">FHU37_003869</name>
</gene>
<dbReference type="CDD" id="cd00093">
    <property type="entry name" value="HTH_XRE"/>
    <property type="match status" value="1"/>
</dbReference>
<dbReference type="Pfam" id="PF17765">
    <property type="entry name" value="MLTR_LBD"/>
    <property type="match status" value="1"/>
</dbReference>
<dbReference type="Gene3D" id="1.10.260.40">
    <property type="entry name" value="lambda repressor-like DNA-binding domains"/>
    <property type="match status" value="1"/>
</dbReference>
<dbReference type="SMART" id="SM00530">
    <property type="entry name" value="HTH_XRE"/>
    <property type="match status" value="1"/>
</dbReference>
<proteinExistence type="predicted"/>
<organism evidence="3 4">
    <name type="scientific">Allostreptomyces psammosilenae</name>
    <dbReference type="NCBI Taxonomy" id="1892865"/>
    <lineage>
        <taxon>Bacteria</taxon>
        <taxon>Bacillati</taxon>
        <taxon>Actinomycetota</taxon>
        <taxon>Actinomycetes</taxon>
        <taxon>Kitasatosporales</taxon>
        <taxon>Streptomycetaceae</taxon>
        <taxon>Allostreptomyces</taxon>
    </lineage>
</organism>
<accession>A0A852ZX39</accession>
<dbReference type="Proteomes" id="UP000567795">
    <property type="component" value="Unassembled WGS sequence"/>
</dbReference>
<dbReference type="SUPFAM" id="SSF47413">
    <property type="entry name" value="lambda repressor-like DNA-binding domains"/>
    <property type="match status" value="1"/>
</dbReference>
<reference evidence="3 4" key="1">
    <citation type="submission" date="2020-07" db="EMBL/GenBank/DDBJ databases">
        <title>Sequencing the genomes of 1000 actinobacteria strains.</title>
        <authorList>
            <person name="Klenk H.-P."/>
        </authorList>
    </citation>
    <scope>NUCLEOTIDE SEQUENCE [LARGE SCALE GENOMIC DNA]</scope>
    <source>
        <strain evidence="3 4">DSM 42178</strain>
    </source>
</reference>
<protein>
    <submittedName>
        <fullName evidence="3">Transcriptional regulator with XRE-family HTH domain</fullName>
    </submittedName>
</protein>
<dbReference type="RefSeq" id="WP_179815432.1">
    <property type="nucleotide sequence ID" value="NZ_JACBZD010000001.1"/>
</dbReference>
<evidence type="ECO:0000256" key="1">
    <source>
        <dbReference type="SAM" id="MobiDB-lite"/>
    </source>
</evidence>
<comment type="caution">
    <text evidence="3">The sequence shown here is derived from an EMBL/GenBank/DDBJ whole genome shotgun (WGS) entry which is preliminary data.</text>
</comment>
<dbReference type="PANTHER" id="PTHR35010">
    <property type="entry name" value="BLL4672 PROTEIN-RELATED"/>
    <property type="match status" value="1"/>
</dbReference>
<evidence type="ECO:0000313" key="3">
    <source>
        <dbReference type="EMBL" id="NYI06926.1"/>
    </source>
</evidence>
<dbReference type="EMBL" id="JACBZD010000001">
    <property type="protein sequence ID" value="NYI06926.1"/>
    <property type="molecule type" value="Genomic_DNA"/>
</dbReference>
<feature type="domain" description="HTH cro/C1-type" evidence="2">
    <location>
        <begin position="29"/>
        <end position="101"/>
    </location>
</feature>
<dbReference type="InterPro" id="IPR001387">
    <property type="entry name" value="Cro/C1-type_HTH"/>
</dbReference>
<dbReference type="InterPro" id="IPR010982">
    <property type="entry name" value="Lambda_DNA-bd_dom_sf"/>
</dbReference>
<dbReference type="PANTHER" id="PTHR35010:SF3">
    <property type="entry name" value="BLL4873 PROTEIN"/>
    <property type="match status" value="1"/>
</dbReference>
<dbReference type="InterPro" id="IPR041413">
    <property type="entry name" value="MLTR_LBD"/>
</dbReference>
<dbReference type="GO" id="GO:0003677">
    <property type="term" value="F:DNA binding"/>
    <property type="evidence" value="ECO:0007669"/>
    <property type="project" value="InterPro"/>
</dbReference>
<dbReference type="Gene3D" id="3.30.450.180">
    <property type="match status" value="1"/>
</dbReference>